<dbReference type="SUPFAM" id="SSF52266">
    <property type="entry name" value="SGNH hydrolase"/>
    <property type="match status" value="1"/>
</dbReference>
<dbReference type="Proteomes" id="UP001596152">
    <property type="component" value="Unassembled WGS sequence"/>
</dbReference>
<evidence type="ECO:0000313" key="1">
    <source>
        <dbReference type="EMBL" id="MFC5346250.1"/>
    </source>
</evidence>
<evidence type="ECO:0000313" key="2">
    <source>
        <dbReference type="Proteomes" id="UP001596152"/>
    </source>
</evidence>
<dbReference type="PROSITE" id="PS51257">
    <property type="entry name" value="PROKAR_LIPOPROTEIN"/>
    <property type="match status" value="1"/>
</dbReference>
<name>A0ABW0FX96_9CAUL</name>
<organism evidence="1 2">
    <name type="scientific">Brevundimonas staleyi</name>
    <dbReference type="NCBI Taxonomy" id="74326"/>
    <lineage>
        <taxon>Bacteria</taxon>
        <taxon>Pseudomonadati</taxon>
        <taxon>Pseudomonadota</taxon>
        <taxon>Alphaproteobacteria</taxon>
        <taxon>Caulobacterales</taxon>
        <taxon>Caulobacteraceae</taxon>
        <taxon>Brevundimonas</taxon>
    </lineage>
</organism>
<gene>
    <name evidence="1" type="ORF">ACFPIE_20230</name>
</gene>
<evidence type="ECO:0008006" key="3">
    <source>
        <dbReference type="Google" id="ProtNLM"/>
    </source>
</evidence>
<accession>A0ABW0FX96</accession>
<keyword evidence="2" id="KW-1185">Reference proteome</keyword>
<reference evidence="2" key="1">
    <citation type="journal article" date="2019" name="Int. J. Syst. Evol. Microbiol.">
        <title>The Global Catalogue of Microorganisms (GCM) 10K type strain sequencing project: providing services to taxonomists for standard genome sequencing and annotation.</title>
        <authorList>
            <consortium name="The Broad Institute Genomics Platform"/>
            <consortium name="The Broad Institute Genome Sequencing Center for Infectious Disease"/>
            <person name="Wu L."/>
            <person name="Ma J."/>
        </authorList>
    </citation>
    <scope>NUCLEOTIDE SEQUENCE [LARGE SCALE GENOMIC DNA]</scope>
    <source>
        <strain evidence="2">JCM 12125</strain>
    </source>
</reference>
<proteinExistence type="predicted"/>
<sequence length="202" mass="22111">MRLLTLSLIAVLSACSSPDEGIAIRGDSTALASGAGLRKAFNFAPSLDGERWWNCFRGDAFAYNDGEGGQSIAAMRDKMVADQQHRDWPTIIYDRRNGGETAEDYVAALADAVATLETDDFLILPQVPFAEGKEDADYQAVMDEIDAEVARRWPSNTFDAATRTAFVAALSPASTRLDGLHRNAEGGRIECRFIKEWTAANW</sequence>
<dbReference type="EMBL" id="JBHSLF010000056">
    <property type="protein sequence ID" value="MFC5346250.1"/>
    <property type="molecule type" value="Genomic_DNA"/>
</dbReference>
<dbReference type="RefSeq" id="WP_374036764.1">
    <property type="nucleotide sequence ID" value="NZ_CP169082.1"/>
</dbReference>
<comment type="caution">
    <text evidence="1">The sequence shown here is derived from an EMBL/GenBank/DDBJ whole genome shotgun (WGS) entry which is preliminary data.</text>
</comment>
<protein>
    <recommendedName>
        <fullName evidence="3">SGNH/GDSL hydrolase family protein</fullName>
    </recommendedName>
</protein>